<protein>
    <recommendedName>
        <fullName evidence="3">Chemotaxis protein CheZ</fullName>
    </recommendedName>
</protein>
<gene>
    <name evidence="1" type="ORF">IBL25_22470</name>
</gene>
<dbReference type="Gene3D" id="1.10.287.500">
    <property type="entry name" value="Helix hairpin bin"/>
    <property type="match status" value="1"/>
</dbReference>
<dbReference type="RefSeq" id="WP_187780725.1">
    <property type="nucleotide sequence ID" value="NZ_JACTUZ010000174.1"/>
</dbReference>
<sequence length="225" mass="23841">MTNPASAEAFPDLRAALRAEIAPLFGEMRSFVDRRIAELSAELAATSEIADMAEENLSRKLGQVHEQIAQLVAIPAASTRNSGLELEAVVQATEAAANTIMEATEAIQAWISSGQKDQASIEALSARVNSIFEACSFQDVTGQRIRRAIQHLQQVETMLEHIVPGVGLEAPRGVRVPTQMRTTSAAAQATPDLCQADIDALLDFGAASPPAAPLSQADIDALLNG</sequence>
<evidence type="ECO:0000313" key="1">
    <source>
        <dbReference type="EMBL" id="MBC9179713.1"/>
    </source>
</evidence>
<organism evidence="1 2">
    <name type="scientific">Pseudoroseomonas ludipueritiae</name>
    <dbReference type="NCBI Taxonomy" id="198093"/>
    <lineage>
        <taxon>Bacteria</taxon>
        <taxon>Pseudomonadati</taxon>
        <taxon>Pseudomonadota</taxon>
        <taxon>Alphaproteobacteria</taxon>
        <taxon>Acetobacterales</taxon>
        <taxon>Acetobacteraceae</taxon>
        <taxon>Pseudoroseomonas</taxon>
    </lineage>
</organism>
<accession>A0ABR7RD68</accession>
<name>A0ABR7RD68_9PROT</name>
<evidence type="ECO:0000313" key="2">
    <source>
        <dbReference type="Proteomes" id="UP000603940"/>
    </source>
</evidence>
<evidence type="ECO:0008006" key="3">
    <source>
        <dbReference type="Google" id="ProtNLM"/>
    </source>
</evidence>
<dbReference type="Proteomes" id="UP000603940">
    <property type="component" value="Unassembled WGS sequence"/>
</dbReference>
<proteinExistence type="predicted"/>
<dbReference type="EMBL" id="JACTUZ010000174">
    <property type="protein sequence ID" value="MBC9179713.1"/>
    <property type="molecule type" value="Genomic_DNA"/>
</dbReference>
<reference evidence="1 2" key="1">
    <citation type="journal article" date="2009" name="Int. J. Syst. Evol. Microbiol.">
        <title>Transfer of Teichococcus ludipueritiae and Muricoccus roseus to the genus Roseomonas, as Roseomonas ludipueritiae comb. nov. and Roseomonas rosea comb. nov., respectively, and emended description of the genus Roseomonas.</title>
        <authorList>
            <person name="Sanchez-Porro C."/>
            <person name="Gallego V."/>
            <person name="Busse H.J."/>
            <person name="Kampfer P."/>
            <person name="Ventosa A."/>
        </authorList>
    </citation>
    <scope>NUCLEOTIDE SEQUENCE [LARGE SCALE GENOMIC DNA]</scope>
    <source>
        <strain evidence="1 2">DSM 14915</strain>
    </source>
</reference>
<keyword evidence="2" id="KW-1185">Reference proteome</keyword>
<dbReference type="SUPFAM" id="SSF75708">
    <property type="entry name" value="Chemotaxis phosphatase CheZ"/>
    <property type="match status" value="1"/>
</dbReference>
<comment type="caution">
    <text evidence="1">The sequence shown here is derived from an EMBL/GenBank/DDBJ whole genome shotgun (WGS) entry which is preliminary data.</text>
</comment>